<proteinExistence type="predicted"/>
<reference evidence="3 4" key="1">
    <citation type="submission" date="2017-10" db="EMBL/GenBank/DDBJ databases">
        <title>Draft genome of Lysinibacillus fusiformis strain Juneja, a laboratory-derived pathogen of Drosophila melanogaster.</title>
        <authorList>
            <person name="Smith B.R."/>
            <person name="Unckless R.L."/>
        </authorList>
    </citation>
    <scope>NUCLEOTIDE SEQUENCE [LARGE SCALE GENOMIC DNA]</scope>
    <source>
        <strain evidence="3 4">Juneja</strain>
    </source>
</reference>
<protein>
    <submittedName>
        <fullName evidence="3">N-acetylmuramoyl-L-alanine amidase</fullName>
    </submittedName>
</protein>
<evidence type="ECO:0000259" key="2">
    <source>
        <dbReference type="SMART" id="SM00047"/>
    </source>
</evidence>
<name>A0A2I0UZF2_9BACI</name>
<gene>
    <name evidence="3" type="ORF">CRI88_11955</name>
</gene>
<dbReference type="InterPro" id="IPR051056">
    <property type="entry name" value="Glycosyl_Hydrolase_73"/>
</dbReference>
<sequence>MKKIIIILFAVMISLYVAKLCGQDNNDEMKFVDDIAPIAVALHQQNGEILPSITIAQAILESNFGRSELAVNANNLFGIKGRYQGKSIKMPTMEYQNNKSYTTEAEFRAYPDWKSALKDHRQLLLNGTSWNAHQYDEVLKATNYQEAAYALKKSNYSTDPLYPEKLIAIIEQYHLGKYDQ</sequence>
<dbReference type="PANTHER" id="PTHR33308">
    <property type="entry name" value="PEPTIDOGLYCAN HYDROLASE FLGJ"/>
    <property type="match status" value="1"/>
</dbReference>
<organism evidence="3 4">
    <name type="scientific">Lysinibacillus fusiformis</name>
    <dbReference type="NCBI Taxonomy" id="28031"/>
    <lineage>
        <taxon>Bacteria</taxon>
        <taxon>Bacillati</taxon>
        <taxon>Bacillota</taxon>
        <taxon>Bacilli</taxon>
        <taxon>Bacillales</taxon>
        <taxon>Bacillaceae</taxon>
        <taxon>Lysinibacillus</taxon>
    </lineage>
</organism>
<dbReference type="SMART" id="SM00047">
    <property type="entry name" value="LYZ2"/>
    <property type="match status" value="1"/>
</dbReference>
<dbReference type="Pfam" id="PF01832">
    <property type="entry name" value="Glucosaminidase"/>
    <property type="match status" value="1"/>
</dbReference>
<evidence type="ECO:0000256" key="1">
    <source>
        <dbReference type="ARBA" id="ARBA00022801"/>
    </source>
</evidence>
<feature type="domain" description="Mannosyl-glycoprotein endo-beta-N-acetylglucosamidase-like" evidence="2">
    <location>
        <begin position="23"/>
        <end position="179"/>
    </location>
</feature>
<dbReference type="AlphaFoldDB" id="A0A2I0UZF2"/>
<dbReference type="InterPro" id="IPR002901">
    <property type="entry name" value="MGlyc_endo_b_GlcNAc-like_dom"/>
</dbReference>
<dbReference type="EMBL" id="PDFK01000003">
    <property type="protein sequence ID" value="PKU51420.1"/>
    <property type="molecule type" value="Genomic_DNA"/>
</dbReference>
<dbReference type="Gene3D" id="1.10.530.10">
    <property type="match status" value="1"/>
</dbReference>
<evidence type="ECO:0000313" key="4">
    <source>
        <dbReference type="Proteomes" id="UP000234956"/>
    </source>
</evidence>
<dbReference type="Proteomes" id="UP000234956">
    <property type="component" value="Unassembled WGS sequence"/>
</dbReference>
<comment type="caution">
    <text evidence="3">The sequence shown here is derived from an EMBL/GenBank/DDBJ whole genome shotgun (WGS) entry which is preliminary data.</text>
</comment>
<dbReference type="RefSeq" id="WP_101966653.1">
    <property type="nucleotide sequence ID" value="NZ_JAZBNI010000002.1"/>
</dbReference>
<evidence type="ECO:0000313" key="3">
    <source>
        <dbReference type="EMBL" id="PKU51420.1"/>
    </source>
</evidence>
<accession>A0A2I0UZF2</accession>
<dbReference type="GO" id="GO:0004040">
    <property type="term" value="F:amidase activity"/>
    <property type="evidence" value="ECO:0007669"/>
    <property type="project" value="InterPro"/>
</dbReference>
<dbReference type="PRINTS" id="PR01002">
    <property type="entry name" value="FLGFLGJ"/>
</dbReference>
<dbReference type="Gene3D" id="4.10.80.30">
    <property type="entry name" value="DNA polymerase, domain 6"/>
    <property type="match status" value="1"/>
</dbReference>
<keyword evidence="1" id="KW-0378">Hydrolase</keyword>
<dbReference type="PANTHER" id="PTHR33308:SF10">
    <property type="entry name" value="EXO-GLUCOSAMINIDASE LYTG"/>
    <property type="match status" value="1"/>
</dbReference>